<evidence type="ECO:0000313" key="9">
    <source>
        <dbReference type="EMBL" id="OOS26571.1"/>
    </source>
</evidence>
<dbReference type="STRING" id="573983.B0681_01450"/>
<dbReference type="InterPro" id="IPR032282">
    <property type="entry name" value="HAGH_C"/>
</dbReference>
<dbReference type="AlphaFoldDB" id="A0A1T0CWQ2"/>
<feature type="binding site" evidence="7">
    <location>
        <position position="55"/>
    </location>
    <ligand>
        <name>Zn(2+)</name>
        <dbReference type="ChEBI" id="CHEBI:29105"/>
        <label>1</label>
    </ligand>
</feature>
<comment type="cofactor">
    <cofactor evidence="7">
        <name>Zn(2+)</name>
        <dbReference type="ChEBI" id="CHEBI:29105"/>
    </cofactor>
    <text evidence="7">Binds 2 Zn(2+) ions per subunit.</text>
</comment>
<feature type="binding site" evidence="7">
    <location>
        <position position="57"/>
    </location>
    <ligand>
        <name>Zn(2+)</name>
        <dbReference type="ChEBI" id="CHEBI:29105"/>
        <label>1</label>
    </ligand>
</feature>
<evidence type="ECO:0000256" key="2">
    <source>
        <dbReference type="ARBA" id="ARBA00004963"/>
    </source>
</evidence>
<comment type="similarity">
    <text evidence="3 7">Belongs to the metallo-beta-lactamase superfamily. Glyoxalase II family.</text>
</comment>
<dbReference type="CDD" id="cd07723">
    <property type="entry name" value="hydroxyacylglutathione_hydrolase_MBL-fold"/>
    <property type="match status" value="1"/>
</dbReference>
<dbReference type="NCBIfam" id="TIGR03413">
    <property type="entry name" value="GSH_gloB"/>
    <property type="match status" value="1"/>
</dbReference>
<feature type="binding site" evidence="7">
    <location>
        <position position="132"/>
    </location>
    <ligand>
        <name>Zn(2+)</name>
        <dbReference type="ChEBI" id="CHEBI:29105"/>
        <label>1</label>
    </ligand>
</feature>
<dbReference type="SMART" id="SM00849">
    <property type="entry name" value="Lactamase_B"/>
    <property type="match status" value="1"/>
</dbReference>
<evidence type="ECO:0000256" key="6">
    <source>
        <dbReference type="ARBA" id="ARBA00022833"/>
    </source>
</evidence>
<evidence type="ECO:0000256" key="1">
    <source>
        <dbReference type="ARBA" id="ARBA00001623"/>
    </source>
</evidence>
<dbReference type="EC" id="3.1.2.6" evidence="7"/>
<proteinExistence type="inferred from homology"/>
<dbReference type="RefSeq" id="WP_078316962.1">
    <property type="nucleotide sequence ID" value="NZ_MUYV01000001.1"/>
</dbReference>
<comment type="subunit">
    <text evidence="7">Monomer.</text>
</comment>
<dbReference type="GO" id="GO:0019243">
    <property type="term" value="P:methylglyoxal catabolic process to D-lactate via S-lactoyl-glutathione"/>
    <property type="evidence" value="ECO:0007669"/>
    <property type="project" value="UniProtKB-UniRule"/>
</dbReference>
<dbReference type="EMBL" id="MUYV01000001">
    <property type="protein sequence ID" value="OOS26571.1"/>
    <property type="molecule type" value="Genomic_DNA"/>
</dbReference>
<protein>
    <recommendedName>
        <fullName evidence="7">Hydroxyacylglutathione hydrolase</fullName>
        <ecNumber evidence="7">3.1.2.6</ecNumber>
    </recommendedName>
    <alternativeName>
        <fullName evidence="7">Glyoxalase II</fullName>
        <shortName evidence="7">Glx II</shortName>
    </alternativeName>
</protein>
<feature type="binding site" evidence="7">
    <location>
        <position position="111"/>
    </location>
    <ligand>
        <name>Zn(2+)</name>
        <dbReference type="ChEBI" id="CHEBI:29105"/>
        <label>1</label>
    </ligand>
</feature>
<dbReference type="GO" id="GO:0004416">
    <property type="term" value="F:hydroxyacylglutathione hydrolase activity"/>
    <property type="evidence" value="ECO:0007669"/>
    <property type="project" value="UniProtKB-UniRule"/>
</dbReference>
<accession>A0A1T0CWQ2</accession>
<name>A0A1T0CWQ2_9GAMM</name>
<comment type="catalytic activity">
    <reaction evidence="1 7">
        <text>an S-(2-hydroxyacyl)glutathione + H2O = a 2-hydroxy carboxylate + glutathione + H(+)</text>
        <dbReference type="Rhea" id="RHEA:21864"/>
        <dbReference type="ChEBI" id="CHEBI:15377"/>
        <dbReference type="ChEBI" id="CHEBI:15378"/>
        <dbReference type="ChEBI" id="CHEBI:57925"/>
        <dbReference type="ChEBI" id="CHEBI:58896"/>
        <dbReference type="ChEBI" id="CHEBI:71261"/>
        <dbReference type="EC" id="3.1.2.6"/>
    </reaction>
</comment>
<feature type="binding site" evidence="7">
    <location>
        <position position="132"/>
    </location>
    <ligand>
        <name>Zn(2+)</name>
        <dbReference type="ChEBI" id="CHEBI:29105"/>
        <label>2</label>
    </ligand>
</feature>
<dbReference type="PANTHER" id="PTHR43705">
    <property type="entry name" value="HYDROXYACYLGLUTATHIONE HYDROLASE"/>
    <property type="match status" value="1"/>
</dbReference>
<dbReference type="UniPathway" id="UPA00619">
    <property type="reaction ID" value="UER00676"/>
</dbReference>
<feature type="binding site" evidence="7">
    <location>
        <position position="170"/>
    </location>
    <ligand>
        <name>Zn(2+)</name>
        <dbReference type="ChEBI" id="CHEBI:29105"/>
        <label>2</label>
    </ligand>
</feature>
<keyword evidence="10" id="KW-1185">Reference proteome</keyword>
<gene>
    <name evidence="7" type="primary">gloB</name>
    <name evidence="9" type="ORF">B0681_01450</name>
</gene>
<dbReference type="InterPro" id="IPR017782">
    <property type="entry name" value="Hydroxyacylglutathione_Hdrlase"/>
</dbReference>
<evidence type="ECO:0000256" key="3">
    <source>
        <dbReference type="ARBA" id="ARBA00006759"/>
    </source>
</evidence>
<dbReference type="HAMAP" id="MF_01374">
    <property type="entry name" value="Glyoxalase_2"/>
    <property type="match status" value="1"/>
</dbReference>
<dbReference type="SUPFAM" id="SSF56281">
    <property type="entry name" value="Metallo-hydrolase/oxidoreductase"/>
    <property type="match status" value="1"/>
</dbReference>
<keyword evidence="6 7" id="KW-0862">Zinc</keyword>
<sequence>MSSFHIHAIKAFDDNYIWAISAEQHAIIIDPGSADEVISYLNAHQLTPVAILITHHHHDHIGGVDKLMSLYKDCTLYAHSHHGLTDAVPVDEGSQLHIMGLDFTVQMSAGHTDSHLSYLVQMDGVMRVFCGDTLFSGGCGRVFTGTIEQLYASFERYLRLPDETLFYPAHEYTLSNLKFAQTVCADSVKKTIETAILDTQARLENAKISLPTQLGYEKQINVFLHSFEPSLRQAMADKLGCADDGLSVFTALRIAKNNA</sequence>
<feature type="binding site" evidence="7">
    <location>
        <position position="60"/>
    </location>
    <ligand>
        <name>Zn(2+)</name>
        <dbReference type="ChEBI" id="CHEBI:29105"/>
        <label>2</label>
    </ligand>
</feature>
<dbReference type="Pfam" id="PF16123">
    <property type="entry name" value="HAGH_C"/>
    <property type="match status" value="1"/>
</dbReference>
<dbReference type="Gene3D" id="3.60.15.10">
    <property type="entry name" value="Ribonuclease Z/Hydroxyacylglutathione hydrolase-like"/>
    <property type="match status" value="1"/>
</dbReference>
<evidence type="ECO:0000259" key="8">
    <source>
        <dbReference type="SMART" id="SM00849"/>
    </source>
</evidence>
<feature type="domain" description="Metallo-beta-lactamase" evidence="8">
    <location>
        <begin position="14"/>
        <end position="170"/>
    </location>
</feature>
<dbReference type="Pfam" id="PF00753">
    <property type="entry name" value="Lactamase_B"/>
    <property type="match status" value="1"/>
</dbReference>
<comment type="function">
    <text evidence="7">Thiolesterase that catalyzes the hydrolysis of S-D-lactoyl-glutathione to form glutathione and D-lactic acid.</text>
</comment>
<keyword evidence="4 7" id="KW-0479">Metal-binding</keyword>
<evidence type="ECO:0000313" key="10">
    <source>
        <dbReference type="Proteomes" id="UP000190683"/>
    </source>
</evidence>
<reference evidence="9 10" key="1">
    <citation type="submission" date="2017-02" db="EMBL/GenBank/DDBJ databases">
        <title>Draft genome sequence of Moraxella porci CCUG 54912T type strain.</title>
        <authorList>
            <person name="Salva-Serra F."/>
            <person name="Engstrom-Jakobsson H."/>
            <person name="Thorell K."/>
            <person name="Jaen-Luchoro D."/>
            <person name="Gonzales-Siles L."/>
            <person name="Karlsson R."/>
            <person name="Yazdan S."/>
            <person name="Boulund F."/>
            <person name="Johnning A."/>
            <person name="Engstrand L."/>
            <person name="Kristiansson E."/>
            <person name="Moore E."/>
        </authorList>
    </citation>
    <scope>NUCLEOTIDE SEQUENCE [LARGE SCALE GENOMIC DNA]</scope>
    <source>
        <strain evidence="9 10">CCUG 54912</strain>
    </source>
</reference>
<evidence type="ECO:0000256" key="4">
    <source>
        <dbReference type="ARBA" id="ARBA00022723"/>
    </source>
</evidence>
<dbReference type="PANTHER" id="PTHR43705:SF1">
    <property type="entry name" value="HYDROXYACYLGLUTATHIONE HYDROLASE GLOB"/>
    <property type="match status" value="1"/>
</dbReference>
<keyword evidence="5 7" id="KW-0378">Hydrolase</keyword>
<dbReference type="GO" id="GO:0046872">
    <property type="term" value="F:metal ion binding"/>
    <property type="evidence" value="ECO:0007669"/>
    <property type="project" value="UniProtKB-KW"/>
</dbReference>
<dbReference type="Proteomes" id="UP000190683">
    <property type="component" value="Unassembled WGS sequence"/>
</dbReference>
<dbReference type="InterPro" id="IPR001279">
    <property type="entry name" value="Metallo-B-lactamas"/>
</dbReference>
<comment type="caution">
    <text evidence="9">The sequence shown here is derived from an EMBL/GenBank/DDBJ whole genome shotgun (WGS) entry which is preliminary data.</text>
</comment>
<evidence type="ECO:0000256" key="5">
    <source>
        <dbReference type="ARBA" id="ARBA00022801"/>
    </source>
</evidence>
<evidence type="ECO:0000256" key="7">
    <source>
        <dbReference type="HAMAP-Rule" id="MF_01374"/>
    </source>
</evidence>
<comment type="pathway">
    <text evidence="2 7">Secondary metabolite metabolism; methylglyoxal degradation; (R)-lactate from methylglyoxal: step 2/2.</text>
</comment>
<dbReference type="InterPro" id="IPR035680">
    <property type="entry name" value="Clx_II_MBL"/>
</dbReference>
<dbReference type="InterPro" id="IPR036866">
    <property type="entry name" value="RibonucZ/Hydroxyglut_hydro"/>
</dbReference>
<organism evidence="9 10">
    <name type="scientific">Moraxella porci DSM 25326</name>
    <dbReference type="NCBI Taxonomy" id="573983"/>
    <lineage>
        <taxon>Bacteria</taxon>
        <taxon>Pseudomonadati</taxon>
        <taxon>Pseudomonadota</taxon>
        <taxon>Gammaproteobacteria</taxon>
        <taxon>Moraxellales</taxon>
        <taxon>Moraxellaceae</taxon>
        <taxon>Moraxella</taxon>
    </lineage>
</organism>
<feature type="binding site" evidence="7">
    <location>
        <position position="59"/>
    </location>
    <ligand>
        <name>Zn(2+)</name>
        <dbReference type="ChEBI" id="CHEBI:29105"/>
        <label>2</label>
    </ligand>
</feature>
<dbReference type="InterPro" id="IPR050110">
    <property type="entry name" value="Glyoxalase_II_hydrolase"/>
</dbReference>